<reference evidence="11" key="1">
    <citation type="journal article" date="2017" name="Genome Biol.">
        <title>Comparative genomics reveals high biological diversity and specific adaptations in the industrially and medically important fungal genus Aspergillus.</title>
        <authorList>
            <person name="de Vries R.P."/>
            <person name="Riley R."/>
            <person name="Wiebenga A."/>
            <person name="Aguilar-Osorio G."/>
            <person name="Amillis S."/>
            <person name="Uchima C.A."/>
            <person name="Anderluh G."/>
            <person name="Asadollahi M."/>
            <person name="Askin M."/>
            <person name="Barry K."/>
            <person name="Battaglia E."/>
            <person name="Bayram O."/>
            <person name="Benocci T."/>
            <person name="Braus-Stromeyer S.A."/>
            <person name="Caldana C."/>
            <person name="Canovas D."/>
            <person name="Cerqueira G.C."/>
            <person name="Chen F."/>
            <person name="Chen W."/>
            <person name="Choi C."/>
            <person name="Clum A."/>
            <person name="Dos Santos R.A."/>
            <person name="Damasio A.R."/>
            <person name="Diallinas G."/>
            <person name="Emri T."/>
            <person name="Fekete E."/>
            <person name="Flipphi M."/>
            <person name="Freyberg S."/>
            <person name="Gallo A."/>
            <person name="Gournas C."/>
            <person name="Habgood R."/>
            <person name="Hainaut M."/>
            <person name="Harispe M.L."/>
            <person name="Henrissat B."/>
            <person name="Hilden K.S."/>
            <person name="Hope R."/>
            <person name="Hossain A."/>
            <person name="Karabika E."/>
            <person name="Karaffa L."/>
            <person name="Karanyi Z."/>
            <person name="Krasevec N."/>
            <person name="Kuo A."/>
            <person name="Kusch H."/>
            <person name="LaButti K."/>
            <person name="Lagendijk E.L."/>
            <person name="Lapidus A."/>
            <person name="Levasseur A."/>
            <person name="Lindquist E."/>
            <person name="Lipzen A."/>
            <person name="Logrieco A.F."/>
            <person name="MacCabe A."/>
            <person name="Maekelae M.R."/>
            <person name="Malavazi I."/>
            <person name="Melin P."/>
            <person name="Meyer V."/>
            <person name="Mielnichuk N."/>
            <person name="Miskei M."/>
            <person name="Molnar A.P."/>
            <person name="Mule G."/>
            <person name="Ngan C.Y."/>
            <person name="Orejas M."/>
            <person name="Orosz E."/>
            <person name="Ouedraogo J.P."/>
            <person name="Overkamp K.M."/>
            <person name="Park H.-S."/>
            <person name="Perrone G."/>
            <person name="Piumi F."/>
            <person name="Punt P.J."/>
            <person name="Ram A.F."/>
            <person name="Ramon A."/>
            <person name="Rauscher S."/>
            <person name="Record E."/>
            <person name="Riano-Pachon D.M."/>
            <person name="Robert V."/>
            <person name="Roehrig J."/>
            <person name="Ruller R."/>
            <person name="Salamov A."/>
            <person name="Salih N.S."/>
            <person name="Samson R.A."/>
            <person name="Sandor E."/>
            <person name="Sanguinetti M."/>
            <person name="Schuetze T."/>
            <person name="Sepcic K."/>
            <person name="Shelest E."/>
            <person name="Sherlock G."/>
            <person name="Sophianopoulou V."/>
            <person name="Squina F.M."/>
            <person name="Sun H."/>
            <person name="Susca A."/>
            <person name="Todd R.B."/>
            <person name="Tsang A."/>
            <person name="Unkles S.E."/>
            <person name="van de Wiele N."/>
            <person name="van Rossen-Uffink D."/>
            <person name="Oliveira J.V."/>
            <person name="Vesth T.C."/>
            <person name="Visser J."/>
            <person name="Yu J.-H."/>
            <person name="Zhou M."/>
            <person name="Andersen M.R."/>
            <person name="Archer D.B."/>
            <person name="Baker S.E."/>
            <person name="Benoit I."/>
            <person name="Brakhage A.A."/>
            <person name="Braus G.H."/>
            <person name="Fischer R."/>
            <person name="Frisvad J.C."/>
            <person name="Goldman G.H."/>
            <person name="Houbraken J."/>
            <person name="Oakley B."/>
            <person name="Pocsi I."/>
            <person name="Scazzocchio C."/>
            <person name="Seiboth B."/>
            <person name="vanKuyk P.A."/>
            <person name="Wortman J."/>
            <person name="Dyer P.S."/>
            <person name="Grigoriev I.V."/>
        </authorList>
    </citation>
    <scope>NUCLEOTIDE SEQUENCE [LARGE SCALE GENOMIC DNA]</scope>
    <source>
        <strain evidence="11">DTO 134E9</strain>
    </source>
</reference>
<dbReference type="Pfam" id="PF00545">
    <property type="entry name" value="Ribonuclease"/>
    <property type="match status" value="1"/>
</dbReference>
<dbReference type="PANTHER" id="PTHR42104:SF1">
    <property type="entry name" value="EXTRACELLULAR GUANYL-SPECIFIC RIBONUCLEASE RNTA (AFU_ORTHOLOGUE AFUA_4G03230)"/>
    <property type="match status" value="1"/>
</dbReference>
<dbReference type="OrthoDB" id="5425539at2759"/>
<dbReference type="Gene3D" id="3.10.450.30">
    <property type="entry name" value="Microbial ribonucleases"/>
    <property type="match status" value="1"/>
</dbReference>
<gene>
    <name evidence="10" type="ORF">ASPWEDRAFT_45669</name>
</gene>
<comment type="catalytic activity">
    <reaction evidence="8">
        <text>[RNA] containing guanosine + H2O = an [RNA fragment]-3'-guanosine-3'-phosphate + a 5'-hydroxy-ribonucleotide-3'-[RNA fragment].</text>
        <dbReference type="EC" id="4.6.1.24"/>
    </reaction>
</comment>
<evidence type="ECO:0000256" key="4">
    <source>
        <dbReference type="ARBA" id="ARBA00022759"/>
    </source>
</evidence>
<keyword evidence="11" id="KW-1185">Reference proteome</keyword>
<dbReference type="Proteomes" id="UP000184383">
    <property type="component" value="Unassembled WGS sequence"/>
</dbReference>
<dbReference type="AlphaFoldDB" id="A0A1L9R5A8"/>
<accession>A0A1L9R5A8</accession>
<keyword evidence="7" id="KW-0456">Lyase</keyword>
<evidence type="ECO:0000256" key="9">
    <source>
        <dbReference type="SAM" id="SignalP"/>
    </source>
</evidence>
<proteinExistence type="inferred from homology"/>
<dbReference type="InterPro" id="IPR016191">
    <property type="entry name" value="Ribonuclease/ribotoxin"/>
</dbReference>
<evidence type="ECO:0000256" key="2">
    <source>
        <dbReference type="ARBA" id="ARBA00012549"/>
    </source>
</evidence>
<comment type="similarity">
    <text evidence="1">Belongs to the ribonuclease N1/T1 family.</text>
</comment>
<dbReference type="InterPro" id="IPR000026">
    <property type="entry name" value="N1-like"/>
</dbReference>
<dbReference type="GO" id="GO:0016787">
    <property type="term" value="F:hydrolase activity"/>
    <property type="evidence" value="ECO:0007669"/>
    <property type="project" value="UniProtKB-KW"/>
</dbReference>
<dbReference type="PANTHER" id="PTHR42104">
    <property type="entry name" value="EXTRACELLULAR GUANYL-SPECIFIC RIBONUCLEASE RNTA (AFU_ORTHOLOGUE AFUA_4G03230)"/>
    <property type="match status" value="1"/>
</dbReference>
<keyword evidence="4" id="KW-0255">Endonuclease</keyword>
<evidence type="ECO:0000256" key="3">
    <source>
        <dbReference type="ARBA" id="ARBA00022722"/>
    </source>
</evidence>
<keyword evidence="6" id="KW-1015">Disulfide bond</keyword>
<evidence type="ECO:0000256" key="5">
    <source>
        <dbReference type="ARBA" id="ARBA00022801"/>
    </source>
</evidence>
<evidence type="ECO:0000256" key="7">
    <source>
        <dbReference type="ARBA" id="ARBA00023239"/>
    </source>
</evidence>
<dbReference type="EMBL" id="KV878217">
    <property type="protein sequence ID" value="OJJ30082.1"/>
    <property type="molecule type" value="Genomic_DNA"/>
</dbReference>
<evidence type="ECO:0000313" key="11">
    <source>
        <dbReference type="Proteomes" id="UP000184383"/>
    </source>
</evidence>
<keyword evidence="3" id="KW-0540">Nuclease</keyword>
<dbReference type="GO" id="GO:0003723">
    <property type="term" value="F:RNA binding"/>
    <property type="evidence" value="ECO:0007669"/>
    <property type="project" value="InterPro"/>
</dbReference>
<evidence type="ECO:0000256" key="8">
    <source>
        <dbReference type="ARBA" id="ARBA00034015"/>
    </source>
</evidence>
<dbReference type="EC" id="4.6.1.24" evidence="2"/>
<keyword evidence="9" id="KW-0732">Signal</keyword>
<dbReference type="GeneID" id="63752441"/>
<dbReference type="SUPFAM" id="SSF53933">
    <property type="entry name" value="Microbial ribonucleases"/>
    <property type="match status" value="1"/>
</dbReference>
<evidence type="ECO:0000256" key="6">
    <source>
        <dbReference type="ARBA" id="ARBA00023157"/>
    </source>
</evidence>
<dbReference type="VEuPathDB" id="FungiDB:ASPWEDRAFT_45669"/>
<sequence>MKLATLLAVFLAGTTFAAVENIGLSRDHVTCDGTRYTSDDIEIAANAALALHNAKRRIGPHPAGDRRNYPHRFYNDENLALAPACVGGNALEEFPLTRTYRYTGGEARTQRVVVNYVNANDVRLCAVMFHRQSDGRFIACNWRNPARLELV</sequence>
<organism evidence="10 11">
    <name type="scientific">Aspergillus wentii DTO 134E9</name>
    <dbReference type="NCBI Taxonomy" id="1073089"/>
    <lineage>
        <taxon>Eukaryota</taxon>
        <taxon>Fungi</taxon>
        <taxon>Dikarya</taxon>
        <taxon>Ascomycota</taxon>
        <taxon>Pezizomycotina</taxon>
        <taxon>Eurotiomycetes</taxon>
        <taxon>Eurotiomycetidae</taxon>
        <taxon>Eurotiales</taxon>
        <taxon>Aspergillaceae</taxon>
        <taxon>Aspergillus</taxon>
        <taxon>Aspergillus subgen. Cremei</taxon>
    </lineage>
</organism>
<name>A0A1L9R5A8_ASPWE</name>
<feature type="chain" id="PRO_5013086673" description="ribonuclease T1" evidence="9">
    <location>
        <begin position="18"/>
        <end position="151"/>
    </location>
</feature>
<dbReference type="GO" id="GO:0046589">
    <property type="term" value="F:ribonuclease T1 activity"/>
    <property type="evidence" value="ECO:0007669"/>
    <property type="project" value="UniProtKB-EC"/>
</dbReference>
<dbReference type="RefSeq" id="XP_040683759.1">
    <property type="nucleotide sequence ID" value="XM_040836593.1"/>
</dbReference>
<evidence type="ECO:0000313" key="10">
    <source>
        <dbReference type="EMBL" id="OJJ30082.1"/>
    </source>
</evidence>
<keyword evidence="5" id="KW-0378">Hydrolase</keyword>
<feature type="signal peptide" evidence="9">
    <location>
        <begin position="1"/>
        <end position="17"/>
    </location>
</feature>
<protein>
    <recommendedName>
        <fullName evidence="2">ribonuclease T1</fullName>
        <ecNumber evidence="2">4.6.1.24</ecNumber>
    </recommendedName>
</protein>
<evidence type="ECO:0000256" key="1">
    <source>
        <dbReference type="ARBA" id="ARBA00009006"/>
    </source>
</evidence>